<evidence type="ECO:0000256" key="1">
    <source>
        <dbReference type="SAM" id="Phobius"/>
    </source>
</evidence>
<keyword evidence="1" id="KW-1133">Transmembrane helix</keyword>
<reference evidence="2 3" key="1">
    <citation type="submission" date="2018-03" db="EMBL/GenBank/DDBJ databases">
        <title>Genomic Encyclopedia of Archaeal and Bacterial Type Strains, Phase II (KMG-II): from individual species to whole genera.</title>
        <authorList>
            <person name="Goeker M."/>
        </authorList>
    </citation>
    <scope>NUCLEOTIDE SEQUENCE [LARGE SCALE GENOMIC DNA]</scope>
    <source>
        <strain evidence="2 3">DSM 28229</strain>
    </source>
</reference>
<evidence type="ECO:0000313" key="2">
    <source>
        <dbReference type="EMBL" id="PWJ42696.1"/>
    </source>
</evidence>
<dbReference type="RefSeq" id="WP_109616826.1">
    <property type="nucleotide sequence ID" value="NZ_QGDO01000002.1"/>
</dbReference>
<gene>
    <name evidence="2" type="ORF">BC781_102241</name>
</gene>
<proteinExistence type="predicted"/>
<feature type="transmembrane region" description="Helical" evidence="1">
    <location>
        <begin position="12"/>
        <end position="29"/>
    </location>
</feature>
<dbReference type="AlphaFoldDB" id="A0A315ZAS7"/>
<sequence>MKTNQQNFFWKFLAISQTLVLLYFIFTGFKPDTLNPKFEEITVERINVVEKDGLLKMVISNAERQHPGMIDGKVLFERSRPAGMIFFNEEQDEVGGLIFGGNKEQGSNFALSIDEYKNDQIMQMSHYTNGKGQTSHGIKLWDKDKNFNLPRLLHCLDSLTKLGMSQQKAFVEMEKLNGGPISSVRMFVGKKYNKSTGLFIRDELGNERIRIYVDEKNQPQMEFLDEEGKVLKNLNTEL</sequence>
<comment type="caution">
    <text evidence="2">The sequence shown here is derived from an EMBL/GenBank/DDBJ whole genome shotgun (WGS) entry which is preliminary data.</text>
</comment>
<accession>A0A315ZAS7</accession>
<protein>
    <submittedName>
        <fullName evidence="2">Uncharacterized protein</fullName>
    </submittedName>
</protein>
<keyword evidence="1" id="KW-0472">Membrane</keyword>
<dbReference type="EMBL" id="QGDO01000002">
    <property type="protein sequence ID" value="PWJ42696.1"/>
    <property type="molecule type" value="Genomic_DNA"/>
</dbReference>
<keyword evidence="3" id="KW-1185">Reference proteome</keyword>
<dbReference type="OrthoDB" id="1349101at2"/>
<keyword evidence="1" id="KW-0812">Transmembrane</keyword>
<organism evidence="2 3">
    <name type="scientific">Sediminitomix flava</name>
    <dbReference type="NCBI Taxonomy" id="379075"/>
    <lineage>
        <taxon>Bacteria</taxon>
        <taxon>Pseudomonadati</taxon>
        <taxon>Bacteroidota</taxon>
        <taxon>Cytophagia</taxon>
        <taxon>Cytophagales</taxon>
        <taxon>Flammeovirgaceae</taxon>
        <taxon>Sediminitomix</taxon>
    </lineage>
</organism>
<name>A0A315ZAS7_SEDFL</name>
<evidence type="ECO:0000313" key="3">
    <source>
        <dbReference type="Proteomes" id="UP000245535"/>
    </source>
</evidence>
<dbReference type="Proteomes" id="UP000245535">
    <property type="component" value="Unassembled WGS sequence"/>
</dbReference>